<evidence type="ECO:0000256" key="2">
    <source>
        <dbReference type="SAM" id="Phobius"/>
    </source>
</evidence>
<dbReference type="OrthoDB" id="7933712at2"/>
<dbReference type="EMBL" id="RCNT01000006">
    <property type="protein sequence ID" value="RMA41618.1"/>
    <property type="molecule type" value="Genomic_DNA"/>
</dbReference>
<keyword evidence="4" id="KW-1185">Reference proteome</keyword>
<accession>A0A3L9Y2W0</accession>
<feature type="transmembrane region" description="Helical" evidence="2">
    <location>
        <begin position="30"/>
        <end position="60"/>
    </location>
</feature>
<dbReference type="InterPro" id="IPR025498">
    <property type="entry name" value="DUF4389"/>
</dbReference>
<dbReference type="AlphaFoldDB" id="A0A3L9Y2W0"/>
<name>A0A3L9Y2W0_9RHOB</name>
<sequence length="102" mass="11292">MPLSEEEKVNGRLNGEQNEPSGREGLVMRFVYMVLISVMLSFAHTVLGALTIIQFVVMVINGGEPNARLAEFGTDLGIWIAKAARFQTAASEVKPWPWTELD</sequence>
<feature type="region of interest" description="Disordered" evidence="1">
    <location>
        <begin position="1"/>
        <end position="21"/>
    </location>
</feature>
<dbReference type="RefSeq" id="WP_121898332.1">
    <property type="nucleotide sequence ID" value="NZ_RCNT01000006.1"/>
</dbReference>
<evidence type="ECO:0000313" key="3">
    <source>
        <dbReference type="EMBL" id="RMA41618.1"/>
    </source>
</evidence>
<feature type="compositionally biased region" description="Basic and acidic residues" evidence="1">
    <location>
        <begin position="1"/>
        <end position="10"/>
    </location>
</feature>
<organism evidence="3 4">
    <name type="scientific">Rhodophyticola porphyridii</name>
    <dbReference type="NCBI Taxonomy" id="1852017"/>
    <lineage>
        <taxon>Bacteria</taxon>
        <taxon>Pseudomonadati</taxon>
        <taxon>Pseudomonadota</taxon>
        <taxon>Alphaproteobacteria</taxon>
        <taxon>Rhodobacterales</taxon>
        <taxon>Roseobacteraceae</taxon>
        <taxon>Rhodophyticola</taxon>
    </lineage>
</organism>
<dbReference type="Proteomes" id="UP000281343">
    <property type="component" value="Unassembled WGS sequence"/>
</dbReference>
<keyword evidence="2" id="KW-0472">Membrane</keyword>
<keyword evidence="2" id="KW-0812">Transmembrane</keyword>
<protein>
    <submittedName>
        <fullName evidence="3">DUF4389 domain-containing protein</fullName>
    </submittedName>
</protein>
<proteinExistence type="predicted"/>
<gene>
    <name evidence="3" type="ORF">D9R08_12110</name>
</gene>
<dbReference type="Pfam" id="PF14333">
    <property type="entry name" value="DUF4389"/>
    <property type="match status" value="1"/>
</dbReference>
<reference evidence="3 4" key="1">
    <citation type="submission" date="2018-10" db="EMBL/GenBank/DDBJ databases">
        <authorList>
            <person name="Jung H.S."/>
            <person name="Jeon C.O."/>
        </authorList>
    </citation>
    <scope>NUCLEOTIDE SEQUENCE [LARGE SCALE GENOMIC DNA]</scope>
    <source>
        <strain evidence="3 4">MA-7-27</strain>
    </source>
</reference>
<comment type="caution">
    <text evidence="3">The sequence shown here is derived from an EMBL/GenBank/DDBJ whole genome shotgun (WGS) entry which is preliminary data.</text>
</comment>
<evidence type="ECO:0000256" key="1">
    <source>
        <dbReference type="SAM" id="MobiDB-lite"/>
    </source>
</evidence>
<evidence type="ECO:0000313" key="4">
    <source>
        <dbReference type="Proteomes" id="UP000281343"/>
    </source>
</evidence>
<keyword evidence="2" id="KW-1133">Transmembrane helix</keyword>